<sequence length="196" mass="22304">MAQTPSLLPNAVQNAPDDSCRAPITTDALQAMPKNSITSPRTTTIEDPMGSTKLTINVTGIDDMSTNNMSISDMSTNVELIRDRVTQHLAQHPHMDIHKVHAEYMATVERIQTLQSLQEINNREIENYSPEIGDIYSRRKLRVTQAKLRVNLKAEKERSRVLSEKIVTEKKLRSILTASREIWNALVRNENESVRW</sequence>
<dbReference type="EMBL" id="CP064748">
    <property type="protein sequence ID" value="QPC63119.1"/>
    <property type="molecule type" value="Genomic_DNA"/>
</dbReference>
<proteinExistence type="predicted"/>
<dbReference type="AlphaFoldDB" id="A0A7S8D6W3"/>
<reference evidence="1" key="1">
    <citation type="submission" date="2020-11" db="EMBL/GenBank/DDBJ databases">
        <title>The chromosome-scale genome resource for two endophytic Fusarium species: F. culmorum and F. pseudograminearum.</title>
        <authorList>
            <person name="Yuan Z."/>
        </authorList>
    </citation>
    <scope>NUCLEOTIDE SEQUENCE</scope>
    <source>
        <strain evidence="1">Class2-1B</strain>
    </source>
</reference>
<dbReference type="Proteomes" id="UP000663297">
    <property type="component" value="Chromosome 2"/>
</dbReference>
<accession>A0A7S8D6W3</accession>
<protein>
    <submittedName>
        <fullName evidence="1">Uncharacterized protein</fullName>
    </submittedName>
</protein>
<evidence type="ECO:0000313" key="2">
    <source>
        <dbReference type="Proteomes" id="UP000663297"/>
    </source>
</evidence>
<gene>
    <name evidence="1" type="ORF">HYE67_005350</name>
</gene>
<name>A0A7S8D6W3_FUSCU</name>
<organism evidence="1 2">
    <name type="scientific">Fusarium culmorum</name>
    <dbReference type="NCBI Taxonomy" id="5516"/>
    <lineage>
        <taxon>Eukaryota</taxon>
        <taxon>Fungi</taxon>
        <taxon>Dikarya</taxon>
        <taxon>Ascomycota</taxon>
        <taxon>Pezizomycotina</taxon>
        <taxon>Sordariomycetes</taxon>
        <taxon>Hypocreomycetidae</taxon>
        <taxon>Hypocreales</taxon>
        <taxon>Nectriaceae</taxon>
        <taxon>Fusarium</taxon>
    </lineage>
</organism>
<evidence type="ECO:0000313" key="1">
    <source>
        <dbReference type="EMBL" id="QPC63119.1"/>
    </source>
</evidence>